<gene>
    <name evidence="2" type="ORF">DV20_31795</name>
</gene>
<dbReference type="AlphaFoldDB" id="A0A066TXV8"/>
<comment type="caution">
    <text evidence="2">The sequence shown here is derived from an EMBL/GenBank/DDBJ whole genome shotgun (WGS) entry which is preliminary data.</text>
</comment>
<dbReference type="Gene3D" id="3.40.50.720">
    <property type="entry name" value="NAD(P)-binding Rossmann-like Domain"/>
    <property type="match status" value="1"/>
</dbReference>
<reference evidence="2 3" key="1">
    <citation type="submission" date="2014-05" db="EMBL/GenBank/DDBJ databases">
        <title>Draft genome sequence of Amycolatopsis rifamycinica DSM 46095.</title>
        <authorList>
            <person name="Lal R."/>
            <person name="Saxena A."/>
            <person name="Kumari R."/>
            <person name="Mukherjee U."/>
            <person name="Singh P."/>
            <person name="Sangwan N."/>
            <person name="Mahato N.K."/>
        </authorList>
    </citation>
    <scope>NUCLEOTIDE SEQUENCE [LARGE SCALE GENOMIC DNA]</scope>
    <source>
        <strain evidence="2 3">DSM 46095</strain>
    </source>
</reference>
<feature type="domain" description="NAD(P)-binding" evidence="1">
    <location>
        <begin position="7"/>
        <end position="175"/>
    </location>
</feature>
<dbReference type="RefSeq" id="WP_043786563.1">
    <property type="nucleotide sequence ID" value="NZ_JMQI01000064.1"/>
</dbReference>
<dbReference type="Pfam" id="PF13460">
    <property type="entry name" value="NAD_binding_10"/>
    <property type="match status" value="1"/>
</dbReference>
<dbReference type="SUPFAM" id="SSF51735">
    <property type="entry name" value="NAD(P)-binding Rossmann-fold domains"/>
    <property type="match status" value="1"/>
</dbReference>
<dbReference type="InterPro" id="IPR016040">
    <property type="entry name" value="NAD(P)-bd_dom"/>
</dbReference>
<dbReference type="Proteomes" id="UP000027345">
    <property type="component" value="Unassembled WGS sequence"/>
</dbReference>
<evidence type="ECO:0000259" key="1">
    <source>
        <dbReference type="Pfam" id="PF13460"/>
    </source>
</evidence>
<dbReference type="InterPro" id="IPR051604">
    <property type="entry name" value="Ergot_Alk_Oxidoreductase"/>
</dbReference>
<dbReference type="EMBL" id="JMQI01000064">
    <property type="protein sequence ID" value="KDN18427.1"/>
    <property type="molecule type" value="Genomic_DNA"/>
</dbReference>
<proteinExistence type="predicted"/>
<keyword evidence="3" id="KW-1185">Reference proteome</keyword>
<organism evidence="2 3">
    <name type="scientific">Amycolatopsis rifamycinica</name>
    <dbReference type="NCBI Taxonomy" id="287986"/>
    <lineage>
        <taxon>Bacteria</taxon>
        <taxon>Bacillati</taxon>
        <taxon>Actinomycetota</taxon>
        <taxon>Actinomycetes</taxon>
        <taxon>Pseudonocardiales</taxon>
        <taxon>Pseudonocardiaceae</taxon>
        <taxon>Amycolatopsis</taxon>
    </lineage>
</organism>
<dbReference type="OrthoDB" id="3207931at2"/>
<accession>A0A066TXV8</accession>
<evidence type="ECO:0000313" key="3">
    <source>
        <dbReference type="Proteomes" id="UP000027345"/>
    </source>
</evidence>
<dbReference type="PANTHER" id="PTHR43162">
    <property type="match status" value="1"/>
</dbReference>
<protein>
    <submittedName>
        <fullName evidence="2">Nucleoside-diphosphate sugar epimerase</fullName>
    </submittedName>
</protein>
<evidence type="ECO:0000313" key="2">
    <source>
        <dbReference type="EMBL" id="KDN18427.1"/>
    </source>
</evidence>
<name>A0A066TXV8_9PSEU</name>
<sequence>MTILVTGATGHVGRAVLDALVAAGQDVRASSRDAAKLDVPDGVAKVSADLEDASTLEPALEGISAVFLYTQRQGIDGFVKTAEAAGVRHVVLLSSAATLEPDAAESRIALMHRAVEQALAAASFASTALNPGAFATNTLGWRADIAEGVVRTAYPDSRIGAIHERDIADVAARVLIDGSHDGESLALTGPEPISFREQAEVLADVLGRPLRVEELTKDQAIERMLALGWPAEVPASVLGAWERTLREPSLVTDVVREVTGHAPRTFRQWAEEHRADFA</sequence>
<dbReference type="PANTHER" id="PTHR43162:SF1">
    <property type="entry name" value="PRESTALK A DIFFERENTIATION PROTEIN A"/>
    <property type="match status" value="1"/>
</dbReference>
<dbReference type="eggNOG" id="COG0702">
    <property type="taxonomic scope" value="Bacteria"/>
</dbReference>
<dbReference type="STRING" id="287986.DV20_31795"/>
<dbReference type="InterPro" id="IPR036291">
    <property type="entry name" value="NAD(P)-bd_dom_sf"/>
</dbReference>